<evidence type="ECO:0000313" key="3">
    <source>
        <dbReference type="EMBL" id="GIL79889.1"/>
    </source>
</evidence>
<evidence type="ECO:0000256" key="1">
    <source>
        <dbReference type="SAM" id="Coils"/>
    </source>
</evidence>
<dbReference type="EMBL" id="BNCQ01000027">
    <property type="protein sequence ID" value="GIM08497.1"/>
    <property type="molecule type" value="Genomic_DNA"/>
</dbReference>
<reference evidence="3" key="1">
    <citation type="journal article" date="2021" name="Proc. Natl. Acad. Sci. U.S.A.">
        <title>Three genomes in the algal genus Volvox reveal the fate of a haploid sex-determining region after a transition to homothallism.</title>
        <authorList>
            <person name="Yamamoto K."/>
            <person name="Hamaji T."/>
            <person name="Kawai-Toyooka H."/>
            <person name="Matsuzaki R."/>
            <person name="Takahashi F."/>
            <person name="Nishimura Y."/>
            <person name="Kawachi M."/>
            <person name="Noguchi H."/>
            <person name="Minakuchi Y."/>
            <person name="Umen J.G."/>
            <person name="Toyoda A."/>
            <person name="Nozaki H."/>
        </authorList>
    </citation>
    <scope>NUCLEOTIDE SEQUENCE</scope>
    <source>
        <strain evidence="4">NIES-3785</strain>
        <strain evidence="3">NIES-3786</strain>
    </source>
</reference>
<dbReference type="OrthoDB" id="530648at2759"/>
<feature type="region of interest" description="Disordered" evidence="2">
    <location>
        <begin position="48"/>
        <end position="82"/>
    </location>
</feature>
<evidence type="ECO:0000256" key="2">
    <source>
        <dbReference type="SAM" id="MobiDB-lite"/>
    </source>
</evidence>
<proteinExistence type="predicted"/>
<dbReference type="AlphaFoldDB" id="A0A8J4CHX2"/>
<feature type="region of interest" description="Disordered" evidence="2">
    <location>
        <begin position="1"/>
        <end position="34"/>
    </location>
</feature>
<dbReference type="Proteomes" id="UP000747110">
    <property type="component" value="Unassembled WGS sequence"/>
</dbReference>
<accession>A0A8J4CHX2</accession>
<dbReference type="Proteomes" id="UP000722791">
    <property type="component" value="Unassembled WGS sequence"/>
</dbReference>
<name>A0A8J4CHX2_9CHLO</name>
<dbReference type="EMBL" id="BNCP01000016">
    <property type="protein sequence ID" value="GIL79889.1"/>
    <property type="molecule type" value="Genomic_DNA"/>
</dbReference>
<protein>
    <submittedName>
        <fullName evidence="3">Uncharacterized protein</fullName>
    </submittedName>
</protein>
<evidence type="ECO:0000313" key="4">
    <source>
        <dbReference type="EMBL" id="GIM08497.1"/>
    </source>
</evidence>
<sequence>MFAPVNTCDNNRFPSFRPPPPPPPPPRRGNLDMQEAPCTDTFLTQSASVRQPDRAVSTATTTGQSRANLSKQAKTSNQLPSSKSCSCCKQLSQLQGRLSKMEADTQASMKTLAADLARLQRERETAWKHVGELQEQNRLMRQRQRDLEEQNGLLNRILQERNERAKPISIAPQYPGDMRTRPPLVSLSLNNLTAAVGMPKVPHMGTDIW</sequence>
<feature type="compositionally biased region" description="Pro residues" evidence="2">
    <location>
        <begin position="16"/>
        <end position="27"/>
    </location>
</feature>
<keyword evidence="5" id="KW-1185">Reference proteome</keyword>
<comment type="caution">
    <text evidence="3">The sequence shown here is derived from an EMBL/GenBank/DDBJ whole genome shotgun (WGS) entry which is preliminary data.</text>
</comment>
<keyword evidence="1" id="KW-0175">Coiled coil</keyword>
<organism evidence="3 5">
    <name type="scientific">Volvox reticuliferus</name>
    <dbReference type="NCBI Taxonomy" id="1737510"/>
    <lineage>
        <taxon>Eukaryota</taxon>
        <taxon>Viridiplantae</taxon>
        <taxon>Chlorophyta</taxon>
        <taxon>core chlorophytes</taxon>
        <taxon>Chlorophyceae</taxon>
        <taxon>CS clade</taxon>
        <taxon>Chlamydomonadales</taxon>
        <taxon>Volvocaceae</taxon>
        <taxon>Volvox</taxon>
    </lineage>
</organism>
<feature type="coiled-coil region" evidence="1">
    <location>
        <begin position="102"/>
        <end position="150"/>
    </location>
</feature>
<gene>
    <name evidence="3" type="ORF">Vretifemale_9027</name>
    <name evidence="4" type="ORF">Vretimale_12513</name>
</gene>
<evidence type="ECO:0000313" key="5">
    <source>
        <dbReference type="Proteomes" id="UP000747110"/>
    </source>
</evidence>
<feature type="compositionally biased region" description="Polar residues" evidence="2">
    <location>
        <begin position="57"/>
        <end position="80"/>
    </location>
</feature>